<dbReference type="eggNOG" id="COG1917">
    <property type="taxonomic scope" value="Bacteria"/>
</dbReference>
<gene>
    <name evidence="2" type="ORF">EP51_27005</name>
</gene>
<dbReference type="SUPFAM" id="SSF51182">
    <property type="entry name" value="RmlC-like cupins"/>
    <property type="match status" value="1"/>
</dbReference>
<dbReference type="CDD" id="cd02233">
    <property type="entry name" value="cupin_HNL-like"/>
    <property type="match status" value="1"/>
</dbReference>
<evidence type="ECO:0000313" key="3">
    <source>
        <dbReference type="Proteomes" id="UP000028488"/>
    </source>
</evidence>
<dbReference type="Pfam" id="PF07883">
    <property type="entry name" value="Cupin_2"/>
    <property type="match status" value="1"/>
</dbReference>
<dbReference type="AlphaFoldDB" id="A0A076ES65"/>
<dbReference type="InterPro" id="IPR011051">
    <property type="entry name" value="RmlC_Cupin_sf"/>
</dbReference>
<dbReference type="PANTHER" id="PTHR43698">
    <property type="entry name" value="RIBD C-TERMINAL DOMAIN CONTAINING PROTEIN"/>
    <property type="match status" value="1"/>
</dbReference>
<accession>A0A076ES65</accession>
<dbReference type="PANTHER" id="PTHR43698:SF1">
    <property type="entry name" value="BLL4564 PROTEIN"/>
    <property type="match status" value="1"/>
</dbReference>
<dbReference type="InterPro" id="IPR014710">
    <property type="entry name" value="RmlC-like_jellyroll"/>
</dbReference>
<protein>
    <submittedName>
        <fullName evidence="2">Cupin</fullName>
    </submittedName>
</protein>
<reference evidence="2 3" key="1">
    <citation type="submission" date="2014-07" db="EMBL/GenBank/DDBJ databases">
        <title>Genome Sequence of Rhodococcus opacus Strain R7, a Biodegrader of Mono- and Polycyclic Aromatic Hydrocarbons.</title>
        <authorList>
            <person name="Di Gennaro P."/>
            <person name="Zampolli J."/>
            <person name="Presti I."/>
            <person name="Cappelletti M."/>
            <person name="D'Ursi P."/>
            <person name="Orro A."/>
            <person name="Mezzelani A."/>
            <person name="Milanesi L."/>
        </authorList>
    </citation>
    <scope>NUCLEOTIDE SEQUENCE [LARGE SCALE GENOMIC DNA]</scope>
    <source>
        <strain evidence="2 3">R7</strain>
    </source>
</reference>
<dbReference type="Proteomes" id="UP000028488">
    <property type="component" value="Chromosome"/>
</dbReference>
<feature type="domain" description="Cupin type-2" evidence="1">
    <location>
        <begin position="39"/>
        <end position="107"/>
    </location>
</feature>
<sequence length="137" mass="15291">MEFITPVPTGKGPAEWFTGDVWFDVIYAGKEPSRARTNMVRFSPGARTFWHHHVLGQTLHVVSGTALVGTRDGVVFAAQPGETVTCPAGEEHWHGATDDRFMEHLAIWEGDGSSTPETTWLEEVTDEQYHAPRTRRS</sequence>
<proteinExistence type="predicted"/>
<organism evidence="2 3">
    <name type="scientific">Rhodococcus opacus</name>
    <name type="common">Nocardia opaca</name>
    <dbReference type="NCBI Taxonomy" id="37919"/>
    <lineage>
        <taxon>Bacteria</taxon>
        <taxon>Bacillati</taxon>
        <taxon>Actinomycetota</taxon>
        <taxon>Actinomycetes</taxon>
        <taxon>Mycobacteriales</taxon>
        <taxon>Nocardiaceae</taxon>
        <taxon>Rhodococcus</taxon>
    </lineage>
</organism>
<evidence type="ECO:0000259" key="1">
    <source>
        <dbReference type="Pfam" id="PF07883"/>
    </source>
</evidence>
<evidence type="ECO:0000313" key="2">
    <source>
        <dbReference type="EMBL" id="AII08077.1"/>
    </source>
</evidence>
<dbReference type="Gene3D" id="2.60.120.10">
    <property type="entry name" value="Jelly Rolls"/>
    <property type="match status" value="1"/>
</dbReference>
<dbReference type="InterPro" id="IPR013096">
    <property type="entry name" value="Cupin_2"/>
</dbReference>
<name>A0A076ES65_RHOOP</name>
<dbReference type="RefSeq" id="WP_128640929.1">
    <property type="nucleotide sequence ID" value="NZ_CP008947.1"/>
</dbReference>
<dbReference type="InterPro" id="IPR047263">
    <property type="entry name" value="HNL-like_cupin"/>
</dbReference>
<dbReference type="EMBL" id="CP008947">
    <property type="protein sequence ID" value="AII08077.1"/>
    <property type="molecule type" value="Genomic_DNA"/>
</dbReference>